<keyword evidence="2" id="KW-1185">Reference proteome</keyword>
<evidence type="ECO:0000313" key="1">
    <source>
        <dbReference type="EMBL" id="CAL6022880.1"/>
    </source>
</evidence>
<organism evidence="1 2">
    <name type="scientific">Hexamita inflata</name>
    <dbReference type="NCBI Taxonomy" id="28002"/>
    <lineage>
        <taxon>Eukaryota</taxon>
        <taxon>Metamonada</taxon>
        <taxon>Diplomonadida</taxon>
        <taxon>Hexamitidae</taxon>
        <taxon>Hexamitinae</taxon>
        <taxon>Hexamita</taxon>
    </lineage>
</organism>
<sequence>MNISYIRQIQQLVPDIDIFICIYSVNLALVDRNLTVLFNFALDVDQICNLQFQIVSGVIYVLLNFKLYYISNYELVYVCSINQADSVPYLFCLSNQLYCSLINEIFVLFDSKFNFVIRSDLYWGKVFTFCNDTFVLNKRGCLLQFENDLNYQFVARIGDAIQFGQYIIISDSRAFDLRDKKVCGAEITKEKVIQCVLDGKSAEKDFMKEMYDKSNAYRNQILFYVQTQFKNKFNDNNVRIDNIQCRVLKIKQIYQNNLTELYKQINLQLEKLAALNSDIADQ</sequence>
<name>A0ABP1IST8_9EUKA</name>
<comment type="caution">
    <text evidence="1">The sequence shown here is derived from an EMBL/GenBank/DDBJ whole genome shotgun (WGS) entry which is preliminary data.</text>
</comment>
<protein>
    <submittedName>
        <fullName evidence="1">Hypothetical_protein</fullName>
    </submittedName>
</protein>
<reference evidence="1 2" key="1">
    <citation type="submission" date="2024-07" db="EMBL/GenBank/DDBJ databases">
        <authorList>
            <person name="Akdeniz Z."/>
        </authorList>
    </citation>
    <scope>NUCLEOTIDE SEQUENCE [LARGE SCALE GENOMIC DNA]</scope>
</reference>
<dbReference type="EMBL" id="CAXDID020000092">
    <property type="protein sequence ID" value="CAL6022880.1"/>
    <property type="molecule type" value="Genomic_DNA"/>
</dbReference>
<accession>A0ABP1IST8</accession>
<dbReference type="Proteomes" id="UP001642409">
    <property type="component" value="Unassembled WGS sequence"/>
</dbReference>
<gene>
    <name evidence="1" type="ORF">HINF_LOCUS28859</name>
</gene>
<evidence type="ECO:0000313" key="2">
    <source>
        <dbReference type="Proteomes" id="UP001642409"/>
    </source>
</evidence>
<proteinExistence type="predicted"/>